<dbReference type="GO" id="GO:0032259">
    <property type="term" value="P:methylation"/>
    <property type="evidence" value="ECO:0007669"/>
    <property type="project" value="UniProtKB-KW"/>
</dbReference>
<comment type="pathway">
    <text evidence="7">Carbohydrate metabolism; D-arabinitol metabolism.</text>
</comment>
<dbReference type="SUPFAM" id="SSF51735">
    <property type="entry name" value="NAD(P)-binding Rossmann-fold domains"/>
    <property type="match status" value="1"/>
</dbReference>
<reference evidence="10 11" key="1">
    <citation type="journal article" date="2011" name="J. Gen. Appl. Microbiol.">
        <title>Draft genome sequencing of the enigmatic yeast Saitoella complicata.</title>
        <authorList>
            <person name="Nishida H."/>
            <person name="Hamamoto M."/>
            <person name="Sugiyama J."/>
        </authorList>
    </citation>
    <scope>NUCLEOTIDE SEQUENCE [LARGE SCALE GENOMIC DNA]</scope>
    <source>
        <strain evidence="10 11">NRRL Y-17804</strain>
    </source>
</reference>
<dbReference type="OMA" id="IFACAET"/>
<evidence type="ECO:0000256" key="8">
    <source>
        <dbReference type="ARBA" id="ARBA00066831"/>
    </source>
</evidence>
<keyword evidence="2" id="KW-0489">Methyltransferase</keyword>
<evidence type="ECO:0000256" key="4">
    <source>
        <dbReference type="ARBA" id="ARBA00022691"/>
    </source>
</evidence>
<dbReference type="PANTHER" id="PTHR42760">
    <property type="entry name" value="SHORT-CHAIN DEHYDROGENASES/REDUCTASES FAMILY MEMBER"/>
    <property type="match status" value="1"/>
</dbReference>
<dbReference type="Pfam" id="PF13561">
    <property type="entry name" value="adh_short_C2"/>
    <property type="match status" value="1"/>
</dbReference>
<dbReference type="Gene3D" id="3.40.50.720">
    <property type="entry name" value="NAD(P)-binding Rossmann-like Domain"/>
    <property type="match status" value="1"/>
</dbReference>
<dbReference type="STRING" id="698492.A0A0E9NBN1"/>
<sequence>MRAYNQHTLTMDTLHNLKDALTNTKSERTDVSITRAPDTPLEIMADLLQKSLSAKSPEEKESYVKKALEISQGLDDYMTVATTTPSGNVHTMVDATLRNDWNAAHANGETKFKYTNNFCAGTFEAQFIATLCKLTGAKRVLEIGMFTGTTALACAESIPDDGKVYTCDIEPYMKTFSKPFFEKAGQDKKIEVCIAPAQDTLSELAKKGECFDLIFVDADKTGYLAYFQKIMDLGLLAYGGALVVDNTLFKGGVYTDSALAEVPEEKKADVREMTDALITFNKTVRDDPRVDVIVLPIRDGVSIITHKRPSQGDVIMRGAKQNSILQKFKLVGKVALVTGGGQGLGRAYCHALAEAGAAVAVVDLAFDKAEEVAKELKVKGLRAIAVQADVTSKADTEKMVDDTVTAFGKLDIAVNNAGINFNSPAEETPEREWDLTFNVNCKGVFLSCQAEARHMLTRPGESCSIINIASMASLLVPHPQKQAAYNCSKAAVVKLTQSLAVEWAPRGIRVNALSPGIVRTDLIEKSKDLQPLVQTWLGQIPMGRLAEVEDLMGPIIYLASDASAYATGHNHVVEGGQSLL</sequence>
<dbReference type="InterPro" id="IPR002347">
    <property type="entry name" value="SDR_fam"/>
</dbReference>
<name>A0A0E9NBN1_SAICN</name>
<dbReference type="NCBIfam" id="NF005559">
    <property type="entry name" value="PRK07231.1"/>
    <property type="match status" value="1"/>
</dbReference>
<dbReference type="PANTHER" id="PTHR42760:SF115">
    <property type="entry name" value="3-OXOACYL-[ACYL-CARRIER-PROTEIN] REDUCTASE FABG"/>
    <property type="match status" value="1"/>
</dbReference>
<dbReference type="PRINTS" id="PR00081">
    <property type="entry name" value="GDHRDH"/>
</dbReference>
<dbReference type="Proteomes" id="UP000033140">
    <property type="component" value="Unassembled WGS sequence"/>
</dbReference>
<evidence type="ECO:0000256" key="3">
    <source>
        <dbReference type="ARBA" id="ARBA00022679"/>
    </source>
</evidence>
<evidence type="ECO:0000313" key="11">
    <source>
        <dbReference type="Proteomes" id="UP000033140"/>
    </source>
</evidence>
<protein>
    <recommendedName>
        <fullName evidence="9">D-arabinitol 2-dehydrogenase [ribulose-forming]</fullName>
        <ecNumber evidence="8">1.1.1.250</ecNumber>
    </recommendedName>
</protein>
<comment type="similarity">
    <text evidence="1">Belongs to the short-chain dehydrogenases/reductases (SDR) family.</text>
</comment>
<dbReference type="InterPro" id="IPR002935">
    <property type="entry name" value="SAM_O-MeTrfase"/>
</dbReference>
<dbReference type="FunFam" id="3.40.50.720:FF:000240">
    <property type="entry name" value="SDR family oxidoreductase"/>
    <property type="match status" value="1"/>
</dbReference>
<dbReference type="GO" id="GO:0047038">
    <property type="term" value="F:D-arabinitol 2-dehydrogenase activity"/>
    <property type="evidence" value="ECO:0007669"/>
    <property type="project" value="UniProtKB-EC"/>
</dbReference>
<evidence type="ECO:0000256" key="2">
    <source>
        <dbReference type="ARBA" id="ARBA00022603"/>
    </source>
</evidence>
<dbReference type="Gene3D" id="3.40.50.150">
    <property type="entry name" value="Vaccinia Virus protein VP39"/>
    <property type="match status" value="1"/>
</dbReference>
<gene>
    <name evidence="10" type="ORF">G7K_1023-t1</name>
</gene>
<dbReference type="GO" id="GO:0008171">
    <property type="term" value="F:O-methyltransferase activity"/>
    <property type="evidence" value="ECO:0007669"/>
    <property type="project" value="InterPro"/>
</dbReference>
<evidence type="ECO:0000256" key="5">
    <source>
        <dbReference type="ARBA" id="ARBA00023002"/>
    </source>
</evidence>
<evidence type="ECO:0000256" key="9">
    <source>
        <dbReference type="ARBA" id="ARBA00070881"/>
    </source>
</evidence>
<evidence type="ECO:0000256" key="7">
    <source>
        <dbReference type="ARBA" id="ARBA00060719"/>
    </source>
</evidence>
<dbReference type="AlphaFoldDB" id="A0A0E9NBN1"/>
<dbReference type="PROSITE" id="PS51682">
    <property type="entry name" value="SAM_OMT_I"/>
    <property type="match status" value="1"/>
</dbReference>
<evidence type="ECO:0000313" key="10">
    <source>
        <dbReference type="EMBL" id="GAO46805.1"/>
    </source>
</evidence>
<reference evidence="10 11" key="3">
    <citation type="journal article" date="2015" name="Genome Announc.">
        <title>Draft Genome Sequence of the Archiascomycetous Yeast Saitoella complicata.</title>
        <authorList>
            <person name="Yamauchi K."/>
            <person name="Kondo S."/>
            <person name="Hamamoto M."/>
            <person name="Takahashi Y."/>
            <person name="Ogura Y."/>
            <person name="Hayashi T."/>
            <person name="Nishida H."/>
        </authorList>
    </citation>
    <scope>NUCLEOTIDE SEQUENCE [LARGE SCALE GENOMIC DNA]</scope>
    <source>
        <strain evidence="10 11">NRRL Y-17804</strain>
    </source>
</reference>
<keyword evidence="3" id="KW-0808">Transferase</keyword>
<comment type="similarity">
    <text evidence="6">Belongs to the class I-like SAM-binding methyltransferase superfamily. Cation-dependent O-methyltransferase family.</text>
</comment>
<dbReference type="EMBL" id="BACD03000005">
    <property type="protein sequence ID" value="GAO46805.1"/>
    <property type="molecule type" value="Genomic_DNA"/>
</dbReference>
<accession>A0A0E9NBN1</accession>
<dbReference type="GO" id="GO:0005975">
    <property type="term" value="P:carbohydrate metabolic process"/>
    <property type="evidence" value="ECO:0007669"/>
    <property type="project" value="UniProtKB-ARBA"/>
</dbReference>
<comment type="caution">
    <text evidence="10">The sequence shown here is derived from an EMBL/GenBank/DDBJ whole genome shotgun (WGS) entry which is preliminary data.</text>
</comment>
<keyword evidence="11" id="KW-1185">Reference proteome</keyword>
<organism evidence="10 11">
    <name type="scientific">Saitoella complicata (strain BCRC 22490 / CBS 7301 / JCM 7358 / NBRC 10748 / NRRL Y-17804)</name>
    <dbReference type="NCBI Taxonomy" id="698492"/>
    <lineage>
        <taxon>Eukaryota</taxon>
        <taxon>Fungi</taxon>
        <taxon>Dikarya</taxon>
        <taxon>Ascomycota</taxon>
        <taxon>Taphrinomycotina</taxon>
        <taxon>Taphrinomycotina incertae sedis</taxon>
        <taxon>Saitoella</taxon>
    </lineage>
</organism>
<evidence type="ECO:0000256" key="6">
    <source>
        <dbReference type="ARBA" id="ARBA00023453"/>
    </source>
</evidence>
<reference evidence="10 11" key="2">
    <citation type="journal article" date="2014" name="J. Gen. Appl. Microbiol.">
        <title>The early diverging ascomycetous budding yeast Saitoella complicata has three histone deacetylases belonging to the Clr6, Hos2, and Rpd3 lineages.</title>
        <authorList>
            <person name="Nishida H."/>
            <person name="Matsumoto T."/>
            <person name="Kondo S."/>
            <person name="Hamamoto M."/>
            <person name="Yoshikawa H."/>
        </authorList>
    </citation>
    <scope>NUCLEOTIDE SEQUENCE [LARGE SCALE GENOMIC DNA]</scope>
    <source>
        <strain evidence="10 11">NRRL Y-17804</strain>
    </source>
</reference>
<dbReference type="EC" id="1.1.1.250" evidence="8"/>
<dbReference type="InterPro" id="IPR029063">
    <property type="entry name" value="SAM-dependent_MTases_sf"/>
</dbReference>
<dbReference type="Pfam" id="PF01596">
    <property type="entry name" value="Methyltransf_3"/>
    <property type="match status" value="1"/>
</dbReference>
<proteinExistence type="inferred from homology"/>
<keyword evidence="4" id="KW-0949">S-adenosyl-L-methionine</keyword>
<dbReference type="PRINTS" id="PR00080">
    <property type="entry name" value="SDRFAMILY"/>
</dbReference>
<dbReference type="InterPro" id="IPR036291">
    <property type="entry name" value="NAD(P)-bd_dom_sf"/>
</dbReference>
<keyword evidence="5" id="KW-0560">Oxidoreductase</keyword>
<evidence type="ECO:0000256" key="1">
    <source>
        <dbReference type="ARBA" id="ARBA00006484"/>
    </source>
</evidence>
<dbReference type="SUPFAM" id="SSF53335">
    <property type="entry name" value="S-adenosyl-L-methionine-dependent methyltransferases"/>
    <property type="match status" value="1"/>
</dbReference>